<dbReference type="GO" id="GO:0016747">
    <property type="term" value="F:acyltransferase activity, transferring groups other than amino-acyl groups"/>
    <property type="evidence" value="ECO:0007669"/>
    <property type="project" value="InterPro"/>
</dbReference>
<dbReference type="PROSITE" id="PS51186">
    <property type="entry name" value="GNAT"/>
    <property type="match status" value="1"/>
</dbReference>
<dbReference type="EMBL" id="CAADHO010000004">
    <property type="protein sequence ID" value="VFQ44969.1"/>
    <property type="molecule type" value="Genomic_DNA"/>
</dbReference>
<reference evidence="2 3" key="1">
    <citation type="submission" date="2019-03" db="EMBL/GenBank/DDBJ databases">
        <authorList>
            <person name="Nijsse B."/>
        </authorList>
    </citation>
    <scope>NUCLEOTIDE SEQUENCE [LARGE SCALE GENOMIC DNA]</scope>
    <source>
        <strain evidence="2">Desulfoluna butyratoxydans MSL71</strain>
    </source>
</reference>
<keyword evidence="2" id="KW-0012">Acyltransferase</keyword>
<evidence type="ECO:0000313" key="2">
    <source>
        <dbReference type="EMBL" id="VFQ44969.1"/>
    </source>
</evidence>
<dbReference type="RefSeq" id="WP_180141016.1">
    <property type="nucleotide sequence ID" value="NZ_CAADHO010000004.1"/>
</dbReference>
<dbReference type="InterPro" id="IPR016181">
    <property type="entry name" value="Acyl_CoA_acyltransferase"/>
</dbReference>
<accession>A0A4U8YP40</accession>
<dbReference type="PANTHER" id="PTHR43792">
    <property type="entry name" value="GNAT FAMILY, PUTATIVE (AFU_ORTHOLOGUE AFUA_3G00765)-RELATED-RELATED"/>
    <property type="match status" value="1"/>
</dbReference>
<gene>
    <name evidence="2" type="ORF">MSL71_26260</name>
</gene>
<evidence type="ECO:0000313" key="3">
    <source>
        <dbReference type="Proteomes" id="UP000507962"/>
    </source>
</evidence>
<feature type="domain" description="N-acetyltransferase" evidence="1">
    <location>
        <begin position="8"/>
        <end position="169"/>
    </location>
</feature>
<sequence>MDLISSRLLFRPMEERDRRFMRRFLSDGELTRWLPVDYPCPMEQVHLHVDRRLEHWDKHGFGTFVLEEREGEGPVGYCGLEHVTETPFIDLRYGLVQSAQGRGLAFEAAMRVVTYGFHGLQLPRIFGAAMPDNKASVAVLTKVGMRPDKRFDCYGSNLFTASVDRVAFDLKAQPVTHTGIYGAHG</sequence>
<name>A0A4U8YP40_9BACT</name>
<organism evidence="2 3">
    <name type="scientific">Desulfoluna butyratoxydans</name>
    <dbReference type="NCBI Taxonomy" id="231438"/>
    <lineage>
        <taxon>Bacteria</taxon>
        <taxon>Pseudomonadati</taxon>
        <taxon>Thermodesulfobacteriota</taxon>
        <taxon>Desulfobacteria</taxon>
        <taxon>Desulfobacterales</taxon>
        <taxon>Desulfolunaceae</taxon>
        <taxon>Desulfoluna</taxon>
    </lineage>
</organism>
<dbReference type="PANTHER" id="PTHR43792:SF1">
    <property type="entry name" value="N-ACETYLTRANSFERASE DOMAIN-CONTAINING PROTEIN"/>
    <property type="match status" value="1"/>
</dbReference>
<keyword evidence="2" id="KW-0808">Transferase</keyword>
<dbReference type="SUPFAM" id="SSF55729">
    <property type="entry name" value="Acyl-CoA N-acyltransferases (Nat)"/>
    <property type="match status" value="1"/>
</dbReference>
<dbReference type="Pfam" id="PF13302">
    <property type="entry name" value="Acetyltransf_3"/>
    <property type="match status" value="1"/>
</dbReference>
<evidence type="ECO:0000259" key="1">
    <source>
        <dbReference type="PROSITE" id="PS51186"/>
    </source>
</evidence>
<keyword evidence="3" id="KW-1185">Reference proteome</keyword>
<dbReference type="Proteomes" id="UP000507962">
    <property type="component" value="Unassembled WGS sequence"/>
</dbReference>
<dbReference type="InterPro" id="IPR000182">
    <property type="entry name" value="GNAT_dom"/>
</dbReference>
<dbReference type="Gene3D" id="3.40.630.30">
    <property type="match status" value="1"/>
</dbReference>
<proteinExistence type="predicted"/>
<dbReference type="AlphaFoldDB" id="A0A4U8YP40"/>
<protein>
    <submittedName>
        <fullName evidence="2">Acyl-coa n-acyltransferase</fullName>
    </submittedName>
</protein>
<dbReference type="InterPro" id="IPR051531">
    <property type="entry name" value="N-acetyltransferase"/>
</dbReference>